<dbReference type="Proteomes" id="UP000064893">
    <property type="component" value="Chromosome"/>
</dbReference>
<dbReference type="OrthoDB" id="1428860at2"/>
<evidence type="ECO:0000313" key="2">
    <source>
        <dbReference type="Proteomes" id="UP000064893"/>
    </source>
</evidence>
<dbReference type="RefSeq" id="WP_057954755.1">
    <property type="nucleotide sequence ID" value="NZ_CP013118.1"/>
</dbReference>
<evidence type="ECO:0000313" key="1">
    <source>
        <dbReference type="EMBL" id="ALO17498.1"/>
    </source>
</evidence>
<reference evidence="1 2" key="1">
    <citation type="submission" date="2015-11" db="EMBL/GenBank/DDBJ databases">
        <title>Description and complete genome sequence of a novel strain predominating in hypersaline microbial mats and representing a new family of the Bacteriodetes phylum.</title>
        <authorList>
            <person name="Spring S."/>
            <person name="Bunk B."/>
            <person name="Sproer C."/>
            <person name="Klenk H.-P."/>
        </authorList>
    </citation>
    <scope>NUCLEOTIDE SEQUENCE [LARGE SCALE GENOMIC DNA]</scope>
    <source>
        <strain evidence="1 2">L21-Spi-D4</strain>
    </source>
</reference>
<dbReference type="AlphaFoldDB" id="A0A0S2I5D9"/>
<sequence length="165" mass="19024">MTAQKNHEIHLTPKLLDYDNPAFYVKEVKDNRDNKSQIGIVKKGFFNTRRPATFEQDFETTLLNYYQAAVPRGSYQRPITIQINQLKIQEKTDLTTEYAIVTLDADYYFKGQLIFSDKRDRKVNSLDVTNMHAAIIRNVLAQSIKAFAASGWLEKIDDEKTVAKS</sequence>
<protein>
    <submittedName>
        <fullName evidence="1">Uncharacterized protein</fullName>
    </submittedName>
</protein>
<dbReference type="EMBL" id="CP013118">
    <property type="protein sequence ID" value="ALO17498.1"/>
    <property type="molecule type" value="Genomic_DNA"/>
</dbReference>
<accession>A0A0S2I5D9</accession>
<organism evidence="1 2">
    <name type="scientific">Salinivirga cyanobacteriivorans</name>
    <dbReference type="NCBI Taxonomy" id="1307839"/>
    <lineage>
        <taxon>Bacteria</taxon>
        <taxon>Pseudomonadati</taxon>
        <taxon>Bacteroidota</taxon>
        <taxon>Bacteroidia</taxon>
        <taxon>Bacteroidales</taxon>
        <taxon>Salinivirgaceae</taxon>
        <taxon>Salinivirga</taxon>
    </lineage>
</organism>
<name>A0A0S2I5D9_9BACT</name>
<dbReference type="KEGG" id="blq:L21SP5_03907"/>
<keyword evidence="2" id="KW-1185">Reference proteome</keyword>
<dbReference type="STRING" id="1307839.L21SP5_03907"/>
<gene>
    <name evidence="1" type="ORF">L21SP5_03907</name>
</gene>
<proteinExistence type="predicted"/>